<dbReference type="AlphaFoldDB" id="A0A5C3PYF6"/>
<accession>A0A5C3PYF6</accession>
<evidence type="ECO:0000313" key="3">
    <source>
        <dbReference type="Proteomes" id="UP000308197"/>
    </source>
</evidence>
<name>A0A5C3PYF6_9APHY</name>
<feature type="compositionally biased region" description="Low complexity" evidence="1">
    <location>
        <begin position="101"/>
        <end position="110"/>
    </location>
</feature>
<gene>
    <name evidence="2" type="ORF">K466DRAFT_340526</name>
</gene>
<evidence type="ECO:0000313" key="2">
    <source>
        <dbReference type="EMBL" id="TFK91143.1"/>
    </source>
</evidence>
<keyword evidence="3" id="KW-1185">Reference proteome</keyword>
<organism evidence="2 3">
    <name type="scientific">Polyporus arcularius HHB13444</name>
    <dbReference type="NCBI Taxonomy" id="1314778"/>
    <lineage>
        <taxon>Eukaryota</taxon>
        <taxon>Fungi</taxon>
        <taxon>Dikarya</taxon>
        <taxon>Basidiomycota</taxon>
        <taxon>Agaricomycotina</taxon>
        <taxon>Agaricomycetes</taxon>
        <taxon>Polyporales</taxon>
        <taxon>Polyporaceae</taxon>
        <taxon>Polyporus</taxon>
    </lineage>
</organism>
<dbReference type="EMBL" id="ML211027">
    <property type="protein sequence ID" value="TFK91143.1"/>
    <property type="molecule type" value="Genomic_DNA"/>
</dbReference>
<dbReference type="InParanoid" id="A0A5C3PYF6"/>
<feature type="region of interest" description="Disordered" evidence="1">
    <location>
        <begin position="90"/>
        <end position="130"/>
    </location>
</feature>
<reference evidence="2 3" key="1">
    <citation type="journal article" date="2019" name="Nat. Ecol. Evol.">
        <title>Megaphylogeny resolves global patterns of mushroom evolution.</title>
        <authorList>
            <person name="Varga T."/>
            <person name="Krizsan K."/>
            <person name="Foldi C."/>
            <person name="Dima B."/>
            <person name="Sanchez-Garcia M."/>
            <person name="Sanchez-Ramirez S."/>
            <person name="Szollosi G.J."/>
            <person name="Szarkandi J.G."/>
            <person name="Papp V."/>
            <person name="Albert L."/>
            <person name="Andreopoulos W."/>
            <person name="Angelini C."/>
            <person name="Antonin V."/>
            <person name="Barry K.W."/>
            <person name="Bougher N.L."/>
            <person name="Buchanan P."/>
            <person name="Buyck B."/>
            <person name="Bense V."/>
            <person name="Catcheside P."/>
            <person name="Chovatia M."/>
            <person name="Cooper J."/>
            <person name="Damon W."/>
            <person name="Desjardin D."/>
            <person name="Finy P."/>
            <person name="Geml J."/>
            <person name="Haridas S."/>
            <person name="Hughes K."/>
            <person name="Justo A."/>
            <person name="Karasinski D."/>
            <person name="Kautmanova I."/>
            <person name="Kiss B."/>
            <person name="Kocsube S."/>
            <person name="Kotiranta H."/>
            <person name="LaButti K.M."/>
            <person name="Lechner B.E."/>
            <person name="Liimatainen K."/>
            <person name="Lipzen A."/>
            <person name="Lukacs Z."/>
            <person name="Mihaltcheva S."/>
            <person name="Morgado L.N."/>
            <person name="Niskanen T."/>
            <person name="Noordeloos M.E."/>
            <person name="Ohm R.A."/>
            <person name="Ortiz-Santana B."/>
            <person name="Ovrebo C."/>
            <person name="Racz N."/>
            <person name="Riley R."/>
            <person name="Savchenko A."/>
            <person name="Shiryaev A."/>
            <person name="Soop K."/>
            <person name="Spirin V."/>
            <person name="Szebenyi C."/>
            <person name="Tomsovsky M."/>
            <person name="Tulloss R.E."/>
            <person name="Uehling J."/>
            <person name="Grigoriev I.V."/>
            <person name="Vagvolgyi C."/>
            <person name="Papp T."/>
            <person name="Martin F.M."/>
            <person name="Miettinen O."/>
            <person name="Hibbett D.S."/>
            <person name="Nagy L.G."/>
        </authorList>
    </citation>
    <scope>NUCLEOTIDE SEQUENCE [LARGE SCALE GENOMIC DNA]</scope>
    <source>
        <strain evidence="2 3">HHB13444</strain>
    </source>
</reference>
<dbReference type="Proteomes" id="UP000308197">
    <property type="component" value="Unassembled WGS sequence"/>
</dbReference>
<evidence type="ECO:0000256" key="1">
    <source>
        <dbReference type="SAM" id="MobiDB-lite"/>
    </source>
</evidence>
<proteinExistence type="predicted"/>
<protein>
    <submittedName>
        <fullName evidence="2">Uncharacterized protein</fullName>
    </submittedName>
</protein>
<sequence length="130" mass="14495">MRNTDTITKTNTPAACARSSWAYNSNERLRERTNERAAVILLPPLLPLHPPAPFLHPPTPSCARHQFRSSSFLLPSSTFLPPPSSRCLAATRPRHPPTTPPATRTIDTATVRSPCRWSRDEQRPVVPDPI</sequence>